<dbReference type="PROSITE" id="PS51914">
    <property type="entry name" value="MRH"/>
    <property type="match status" value="1"/>
</dbReference>
<dbReference type="InterPro" id="IPR044865">
    <property type="entry name" value="MRH_dom"/>
</dbReference>
<feature type="chain" id="PRO_5043853146" description="MRH domain-containing protein" evidence="10">
    <location>
        <begin position="23"/>
        <end position="248"/>
    </location>
</feature>
<dbReference type="SUPFAM" id="SSF50911">
    <property type="entry name" value="Mannose 6-phosphate receptor domain"/>
    <property type="match status" value="1"/>
</dbReference>
<keyword evidence="3 9" id="KW-0812">Transmembrane</keyword>
<dbReference type="EMBL" id="CAXITT010000161">
    <property type="protein sequence ID" value="CAL1534096.1"/>
    <property type="molecule type" value="Genomic_DNA"/>
</dbReference>
<evidence type="ECO:0000256" key="10">
    <source>
        <dbReference type="SAM" id="SignalP"/>
    </source>
</evidence>
<evidence type="ECO:0000256" key="5">
    <source>
        <dbReference type="ARBA" id="ARBA00022989"/>
    </source>
</evidence>
<keyword evidence="4 10" id="KW-0732">Signal</keyword>
<name>A0AAV2HPI6_LYMST</name>
<keyword evidence="5 9" id="KW-1133">Transmembrane helix</keyword>
<evidence type="ECO:0000313" key="12">
    <source>
        <dbReference type="EMBL" id="CAL1534096.1"/>
    </source>
</evidence>
<evidence type="ECO:0000256" key="7">
    <source>
        <dbReference type="ARBA" id="ARBA00023157"/>
    </source>
</evidence>
<evidence type="ECO:0000256" key="4">
    <source>
        <dbReference type="ARBA" id="ARBA00022729"/>
    </source>
</evidence>
<comment type="caution">
    <text evidence="12">The sequence shown here is derived from an EMBL/GenBank/DDBJ whole genome shotgun (WGS) entry which is preliminary data.</text>
</comment>
<accession>A0AAV2HPI6</accession>
<dbReference type="Proteomes" id="UP001497497">
    <property type="component" value="Unassembled WGS sequence"/>
</dbReference>
<evidence type="ECO:0000259" key="11">
    <source>
        <dbReference type="PROSITE" id="PS51914"/>
    </source>
</evidence>
<feature type="transmembrane region" description="Helical" evidence="9">
    <location>
        <begin position="182"/>
        <end position="201"/>
    </location>
</feature>
<evidence type="ECO:0000256" key="2">
    <source>
        <dbReference type="ARBA" id="ARBA00022448"/>
    </source>
</evidence>
<dbReference type="GO" id="GO:0000139">
    <property type="term" value="C:Golgi membrane"/>
    <property type="evidence" value="ECO:0007669"/>
    <property type="project" value="UniProtKB-SubCell"/>
</dbReference>
<comment type="subcellular location">
    <subcellularLocation>
        <location evidence="1">Endomembrane system</location>
    </subcellularLocation>
</comment>
<reference evidence="12 13" key="1">
    <citation type="submission" date="2024-04" db="EMBL/GenBank/DDBJ databases">
        <authorList>
            <consortium name="Genoscope - CEA"/>
            <person name="William W."/>
        </authorList>
    </citation>
    <scope>NUCLEOTIDE SEQUENCE [LARGE SCALE GENOMIC DNA]</scope>
</reference>
<proteinExistence type="predicted"/>
<organism evidence="12 13">
    <name type="scientific">Lymnaea stagnalis</name>
    <name type="common">Great pond snail</name>
    <name type="synonym">Helix stagnalis</name>
    <dbReference type="NCBI Taxonomy" id="6523"/>
    <lineage>
        <taxon>Eukaryota</taxon>
        <taxon>Metazoa</taxon>
        <taxon>Spiralia</taxon>
        <taxon>Lophotrochozoa</taxon>
        <taxon>Mollusca</taxon>
        <taxon>Gastropoda</taxon>
        <taxon>Heterobranchia</taxon>
        <taxon>Euthyneura</taxon>
        <taxon>Panpulmonata</taxon>
        <taxon>Hygrophila</taxon>
        <taxon>Lymnaeoidea</taxon>
        <taxon>Lymnaeidae</taxon>
        <taxon>Lymnaea</taxon>
    </lineage>
</organism>
<keyword evidence="2" id="KW-0813">Transport</keyword>
<keyword evidence="13" id="KW-1185">Reference proteome</keyword>
<keyword evidence="8" id="KW-0325">Glycoprotein</keyword>
<dbReference type="Pfam" id="PF02157">
    <property type="entry name" value="Man-6-P_recep"/>
    <property type="match status" value="1"/>
</dbReference>
<evidence type="ECO:0000256" key="3">
    <source>
        <dbReference type="ARBA" id="ARBA00022692"/>
    </source>
</evidence>
<evidence type="ECO:0000256" key="9">
    <source>
        <dbReference type="SAM" id="Phobius"/>
    </source>
</evidence>
<evidence type="ECO:0000256" key="6">
    <source>
        <dbReference type="ARBA" id="ARBA00023136"/>
    </source>
</evidence>
<dbReference type="GO" id="GO:0010008">
    <property type="term" value="C:endosome membrane"/>
    <property type="evidence" value="ECO:0007669"/>
    <property type="project" value="UniProtKB-SubCell"/>
</dbReference>
<dbReference type="PANTHER" id="PTHR15071">
    <property type="entry name" value="MANNOSE-6-PHOSPHATE RECEPTOR FAMILY MEMBER"/>
    <property type="match status" value="1"/>
</dbReference>
<dbReference type="PANTHER" id="PTHR15071:SF0">
    <property type="entry name" value="MANNOSE 6-PHOSPHATE RECEPTOR-LIKE PROTEIN 1"/>
    <property type="match status" value="1"/>
</dbReference>
<evidence type="ECO:0000256" key="1">
    <source>
        <dbReference type="ARBA" id="ARBA00004308"/>
    </source>
</evidence>
<gene>
    <name evidence="12" type="ORF">GSLYS_00008056001</name>
</gene>
<dbReference type="Gene3D" id="2.70.130.10">
    <property type="entry name" value="Mannose-6-phosphate receptor binding domain"/>
    <property type="match status" value="1"/>
</dbReference>
<protein>
    <recommendedName>
        <fullName evidence="11">MRH domain-containing protein</fullName>
    </recommendedName>
</protein>
<dbReference type="AlphaFoldDB" id="A0AAV2HPI6"/>
<feature type="signal peptide" evidence="10">
    <location>
        <begin position="1"/>
        <end position="22"/>
    </location>
</feature>
<keyword evidence="7" id="KW-1015">Disulfide bond</keyword>
<keyword evidence="6 9" id="KW-0472">Membrane</keyword>
<feature type="domain" description="MRH" evidence="11">
    <location>
        <begin position="30"/>
        <end position="167"/>
    </location>
</feature>
<dbReference type="GO" id="GO:0005802">
    <property type="term" value="C:trans-Golgi network"/>
    <property type="evidence" value="ECO:0007669"/>
    <property type="project" value="TreeGrafter"/>
</dbReference>
<evidence type="ECO:0000313" key="13">
    <source>
        <dbReference type="Proteomes" id="UP001497497"/>
    </source>
</evidence>
<dbReference type="InterPro" id="IPR028927">
    <property type="entry name" value="Man-6-P_rcpt"/>
</dbReference>
<sequence>MNRFIAVATVLFLWTNSVCVLAVEVCTKTGPCSCTYSDKHIDFSSLASTTSEPKWKDTYDQFYNNRFSYNPCKPFTEGTCVNVAVCQLNNAGQYFECGSQESANFLLDQTSGLPAVEYSKTDGTGLTRYSRVLLNCITTEGDAIEIQGEGQTGHYGFKLNSKKCCAIAGGVTIEVSISVGSVLVIVFFVLLIVYLIAGIIFQKFVRKAEGKEILPNFSFWSGFPSLVRDGVFFIIRRSPGGKAGYSNI</sequence>
<evidence type="ECO:0000256" key="8">
    <source>
        <dbReference type="ARBA" id="ARBA00023180"/>
    </source>
</evidence>
<dbReference type="InterPro" id="IPR009011">
    <property type="entry name" value="Man6P_isomerase_rcpt-bd_dom_sf"/>
</dbReference>